<dbReference type="CDD" id="cd14337">
    <property type="entry name" value="UBA_MARK_Par1"/>
    <property type="match status" value="1"/>
</dbReference>
<evidence type="ECO:0000256" key="7">
    <source>
        <dbReference type="ARBA" id="ARBA00047899"/>
    </source>
</evidence>
<dbReference type="CDD" id="cd14003">
    <property type="entry name" value="STKc_AMPK-like"/>
    <property type="match status" value="1"/>
</dbReference>
<dbReference type="Proteomes" id="UP000030759">
    <property type="component" value="Unassembled WGS sequence"/>
</dbReference>
<comment type="catalytic activity">
    <reaction evidence="8">
        <text>L-seryl-[protein] + ATP = O-phospho-L-seryl-[protein] + ADP + H(+)</text>
        <dbReference type="Rhea" id="RHEA:17989"/>
        <dbReference type="Rhea" id="RHEA-COMP:9863"/>
        <dbReference type="Rhea" id="RHEA-COMP:11604"/>
        <dbReference type="ChEBI" id="CHEBI:15378"/>
        <dbReference type="ChEBI" id="CHEBI:29999"/>
        <dbReference type="ChEBI" id="CHEBI:30616"/>
        <dbReference type="ChEBI" id="CHEBI:83421"/>
        <dbReference type="ChEBI" id="CHEBI:456216"/>
        <dbReference type="EC" id="2.7.11.1"/>
    </reaction>
</comment>
<evidence type="ECO:0000256" key="4">
    <source>
        <dbReference type="ARBA" id="ARBA00022741"/>
    </source>
</evidence>
<evidence type="ECO:0000256" key="11">
    <source>
        <dbReference type="SAM" id="MobiDB-lite"/>
    </source>
</evidence>
<dbReference type="FunFam" id="1.10.510.10:FF:000956">
    <property type="entry name" value="CAMK family protein kinase"/>
    <property type="match status" value="1"/>
</dbReference>
<evidence type="ECO:0000256" key="1">
    <source>
        <dbReference type="ARBA" id="ARBA00012513"/>
    </source>
</evidence>
<accession>A0A061I8S1</accession>
<feature type="region of interest" description="Disordered" evidence="11">
    <location>
        <begin position="413"/>
        <end position="448"/>
    </location>
</feature>
<dbReference type="FunFam" id="1.10.8.10:FF:000005">
    <property type="entry name" value="Non-specific serine/threonine protein kinase"/>
    <property type="match status" value="1"/>
</dbReference>
<name>A0A061I8S1_CRIGR</name>
<feature type="compositionally biased region" description="Basic and acidic residues" evidence="11">
    <location>
        <begin position="378"/>
        <end position="393"/>
    </location>
</feature>
<reference evidence="14" key="1">
    <citation type="journal article" date="2013" name="Nat. Biotechnol.">
        <title>Chinese hamster genome sequenced from sorted chromosomes.</title>
        <authorList>
            <person name="Brinkrolf K."/>
            <person name="Rupp O."/>
            <person name="Laux H."/>
            <person name="Kollin F."/>
            <person name="Ernst W."/>
            <person name="Linke B."/>
            <person name="Kofler R."/>
            <person name="Romand S."/>
            <person name="Hesse F."/>
            <person name="Budach W.E."/>
            <person name="Galosy S."/>
            <person name="Muller D."/>
            <person name="Noll T."/>
            <person name="Wienberg J."/>
            <person name="Jostock T."/>
            <person name="Leonard M."/>
            <person name="Grillari J."/>
            <person name="Tauch A."/>
            <person name="Goesmann A."/>
            <person name="Helk B."/>
            <person name="Mott J.E."/>
            <person name="Puhler A."/>
            <person name="Borth N."/>
        </authorList>
    </citation>
    <scope>NUCLEOTIDE SEQUENCE [LARGE SCALE GENOMIC DNA]</scope>
    <source>
        <strain evidence="14">17A/GY</strain>
    </source>
</reference>
<dbReference type="AlphaFoldDB" id="A0A061I8S1"/>
<feature type="region of interest" description="Disordered" evidence="11">
    <location>
        <begin position="366"/>
        <end position="394"/>
    </location>
</feature>
<evidence type="ECO:0000256" key="5">
    <source>
        <dbReference type="ARBA" id="ARBA00022777"/>
    </source>
</evidence>
<dbReference type="InterPro" id="IPR008271">
    <property type="entry name" value="Ser/Thr_kinase_AS"/>
</dbReference>
<dbReference type="Gene3D" id="1.10.8.10">
    <property type="entry name" value="DNA helicase RuvA subunit, C-terminal domain"/>
    <property type="match status" value="1"/>
</dbReference>
<dbReference type="PANTHER" id="PTHR24346">
    <property type="entry name" value="MAP/MICROTUBULE AFFINITY-REGULATING KINASE"/>
    <property type="match status" value="1"/>
</dbReference>
<evidence type="ECO:0000259" key="12">
    <source>
        <dbReference type="PROSITE" id="PS50011"/>
    </source>
</evidence>
<dbReference type="GO" id="GO:0035556">
    <property type="term" value="P:intracellular signal transduction"/>
    <property type="evidence" value="ECO:0007669"/>
    <property type="project" value="TreeGrafter"/>
</dbReference>
<keyword evidence="2 10" id="KW-0723">Serine/threonine-protein kinase</keyword>
<dbReference type="Gene3D" id="3.30.200.20">
    <property type="entry name" value="Phosphorylase Kinase, domain 1"/>
    <property type="match status" value="1"/>
</dbReference>
<dbReference type="GO" id="GO:0045719">
    <property type="term" value="P:negative regulation of glycogen biosynthetic process"/>
    <property type="evidence" value="ECO:0007669"/>
    <property type="project" value="TreeGrafter"/>
</dbReference>
<dbReference type="EMBL" id="KE672946">
    <property type="protein sequence ID" value="ERE78848.1"/>
    <property type="molecule type" value="Genomic_DNA"/>
</dbReference>
<dbReference type="SUPFAM" id="SSF56112">
    <property type="entry name" value="Protein kinase-like (PK-like)"/>
    <property type="match status" value="1"/>
</dbReference>
<sequence>MQQDLQANSSEEEVLMDHYKILKTLGTGNFAQVKLALHLHTQVQVALKTLEKDKKNAYLIENELEIMKFLDHPNIIKLFHVMETSEHIYMVLEYASGGDLAGRILEVDYMREGEARHIFTQMVCAVNYCHENSIAHRDIKPENILMDANRNIRLCDFGLAIHVTTEQKSTVFCGTLPYCAPELFSSQGYDPRALDIWSMGVVLYIMVTKHYPFKATTYEKMKEEMQEPHYYIPPKVPAHIANLIVKLFTIDPGQRPKVCDIMQHQWLKGSEELLKLTQSLETHPNKPNPRIVAAMWGMGYNPKDIRDSLQEKKFNSIMATYLILKHQLHWVDNDKHNAQLIQPDIATAPADPPTFHLVLKRIGSEPDHHISPLPTKCQSHDDDKLVRKEDSKNHSVPTPLCCWQKSLTHPPGAQCGPVQPEQLLGSSPQKRSMVSKDAPENFPEKSQTCPFMSHTGRWEKPLEFDFLC</sequence>
<protein>
    <recommendedName>
        <fullName evidence="1">non-specific serine/threonine protein kinase</fullName>
        <ecNumber evidence="1">2.7.11.1</ecNumber>
    </recommendedName>
</protein>
<evidence type="ECO:0000256" key="8">
    <source>
        <dbReference type="ARBA" id="ARBA00048679"/>
    </source>
</evidence>
<dbReference type="SMART" id="SM00220">
    <property type="entry name" value="S_TKc"/>
    <property type="match status" value="1"/>
</dbReference>
<dbReference type="PROSITE" id="PS00108">
    <property type="entry name" value="PROTEIN_KINASE_ST"/>
    <property type="match status" value="1"/>
</dbReference>
<dbReference type="InterPro" id="IPR000719">
    <property type="entry name" value="Prot_kinase_dom"/>
</dbReference>
<dbReference type="EC" id="2.7.11.1" evidence="1"/>
<evidence type="ECO:0000256" key="6">
    <source>
        <dbReference type="ARBA" id="ARBA00022840"/>
    </source>
</evidence>
<feature type="domain" description="Protein kinase" evidence="12">
    <location>
        <begin position="19"/>
        <end position="267"/>
    </location>
</feature>
<comment type="catalytic activity">
    <reaction evidence="7">
        <text>L-threonyl-[protein] + ATP = O-phospho-L-threonyl-[protein] + ADP + H(+)</text>
        <dbReference type="Rhea" id="RHEA:46608"/>
        <dbReference type="Rhea" id="RHEA-COMP:11060"/>
        <dbReference type="Rhea" id="RHEA-COMP:11605"/>
        <dbReference type="ChEBI" id="CHEBI:15378"/>
        <dbReference type="ChEBI" id="CHEBI:30013"/>
        <dbReference type="ChEBI" id="CHEBI:30616"/>
        <dbReference type="ChEBI" id="CHEBI:61977"/>
        <dbReference type="ChEBI" id="CHEBI:456216"/>
        <dbReference type="EC" id="2.7.11.1"/>
    </reaction>
</comment>
<keyword evidence="5 13" id="KW-0418">Kinase</keyword>
<dbReference type="GO" id="GO:0005634">
    <property type="term" value="C:nucleus"/>
    <property type="evidence" value="ECO:0007669"/>
    <property type="project" value="TreeGrafter"/>
</dbReference>
<proteinExistence type="inferred from homology"/>
<evidence type="ECO:0000256" key="3">
    <source>
        <dbReference type="ARBA" id="ARBA00022679"/>
    </source>
</evidence>
<dbReference type="InterPro" id="IPR017441">
    <property type="entry name" value="Protein_kinase_ATP_BS"/>
</dbReference>
<dbReference type="InterPro" id="IPR011009">
    <property type="entry name" value="Kinase-like_dom_sf"/>
</dbReference>
<feature type="binding site" evidence="9">
    <location>
        <position position="48"/>
    </location>
    <ligand>
        <name>ATP</name>
        <dbReference type="ChEBI" id="CHEBI:30616"/>
    </ligand>
</feature>
<dbReference type="GO" id="GO:0004674">
    <property type="term" value="F:protein serine/threonine kinase activity"/>
    <property type="evidence" value="ECO:0007669"/>
    <property type="project" value="UniProtKB-KW"/>
</dbReference>
<keyword evidence="4 9" id="KW-0547">Nucleotide-binding</keyword>
<evidence type="ECO:0000256" key="2">
    <source>
        <dbReference type="ARBA" id="ARBA00022527"/>
    </source>
</evidence>
<keyword evidence="6 9" id="KW-0067">ATP-binding</keyword>
<dbReference type="PROSITE" id="PS00107">
    <property type="entry name" value="PROTEIN_KINASE_ATP"/>
    <property type="match status" value="1"/>
</dbReference>
<organism evidence="13 14">
    <name type="scientific">Cricetulus griseus</name>
    <name type="common">Chinese hamster</name>
    <name type="synonym">Cricetulus barabensis griseus</name>
    <dbReference type="NCBI Taxonomy" id="10029"/>
    <lineage>
        <taxon>Eukaryota</taxon>
        <taxon>Metazoa</taxon>
        <taxon>Chordata</taxon>
        <taxon>Craniata</taxon>
        <taxon>Vertebrata</taxon>
        <taxon>Euteleostomi</taxon>
        <taxon>Mammalia</taxon>
        <taxon>Eutheria</taxon>
        <taxon>Euarchontoglires</taxon>
        <taxon>Glires</taxon>
        <taxon>Rodentia</taxon>
        <taxon>Myomorpha</taxon>
        <taxon>Muroidea</taxon>
        <taxon>Cricetidae</taxon>
        <taxon>Cricetinae</taxon>
        <taxon>Cricetulus</taxon>
    </lineage>
</organism>
<evidence type="ECO:0000313" key="13">
    <source>
        <dbReference type="EMBL" id="ERE78848.1"/>
    </source>
</evidence>
<dbReference type="FunFam" id="3.30.200.20:FF:000003">
    <property type="entry name" value="Non-specific serine/threonine protein kinase"/>
    <property type="match status" value="1"/>
</dbReference>
<dbReference type="GO" id="GO:0106310">
    <property type="term" value="F:protein serine kinase activity"/>
    <property type="evidence" value="ECO:0007669"/>
    <property type="project" value="RHEA"/>
</dbReference>
<comment type="similarity">
    <text evidence="10">Belongs to the protein kinase superfamily.</text>
</comment>
<dbReference type="Gene3D" id="1.10.510.10">
    <property type="entry name" value="Transferase(Phosphotransferase) domain 1"/>
    <property type="match status" value="1"/>
</dbReference>
<dbReference type="GO" id="GO:0005524">
    <property type="term" value="F:ATP binding"/>
    <property type="evidence" value="ECO:0007669"/>
    <property type="project" value="UniProtKB-UniRule"/>
</dbReference>
<evidence type="ECO:0000256" key="10">
    <source>
        <dbReference type="RuleBase" id="RU000304"/>
    </source>
</evidence>
<dbReference type="PANTHER" id="PTHR24346:SF85">
    <property type="entry name" value="RIKEN CDNA 1810024B03 GENE"/>
    <property type="match status" value="1"/>
</dbReference>
<dbReference type="OMA" id="FMEMKKY"/>
<dbReference type="GO" id="GO:0005829">
    <property type="term" value="C:cytosol"/>
    <property type="evidence" value="ECO:0007669"/>
    <property type="project" value="TreeGrafter"/>
</dbReference>
<dbReference type="PROSITE" id="PS50011">
    <property type="entry name" value="PROTEIN_KINASE_DOM"/>
    <property type="match status" value="1"/>
</dbReference>
<keyword evidence="3 13" id="KW-0808">Transferase</keyword>
<dbReference type="Pfam" id="PF00069">
    <property type="entry name" value="Pkinase"/>
    <property type="match status" value="1"/>
</dbReference>
<gene>
    <name evidence="13" type="ORF">H671_3g10044</name>
</gene>
<evidence type="ECO:0000256" key="9">
    <source>
        <dbReference type="PROSITE-ProRule" id="PRU10141"/>
    </source>
</evidence>
<evidence type="ECO:0000313" key="14">
    <source>
        <dbReference type="Proteomes" id="UP000030759"/>
    </source>
</evidence>